<dbReference type="SMART" id="SM00867">
    <property type="entry name" value="YceI"/>
    <property type="match status" value="1"/>
</dbReference>
<evidence type="ECO:0000313" key="6">
    <source>
        <dbReference type="Proteomes" id="UP000580797"/>
    </source>
</evidence>
<evidence type="ECO:0000313" key="5">
    <source>
        <dbReference type="Proteomes" id="UP000183530"/>
    </source>
</evidence>
<proteinExistence type="inferred from homology"/>
<evidence type="ECO:0000259" key="2">
    <source>
        <dbReference type="SMART" id="SM00867"/>
    </source>
</evidence>
<evidence type="ECO:0000256" key="1">
    <source>
        <dbReference type="ARBA" id="ARBA00008812"/>
    </source>
</evidence>
<gene>
    <name evidence="3" type="ORF">BHE16_10585</name>
    <name evidence="4" type="ORF">HD598_001981</name>
</gene>
<dbReference type="AlphaFoldDB" id="A0A1L2ZPP9"/>
<dbReference type="PANTHER" id="PTHR34406:SF1">
    <property type="entry name" value="PROTEIN YCEI"/>
    <property type="match status" value="1"/>
</dbReference>
<dbReference type="PANTHER" id="PTHR34406">
    <property type="entry name" value="PROTEIN YCEI"/>
    <property type="match status" value="1"/>
</dbReference>
<dbReference type="InterPro" id="IPR036761">
    <property type="entry name" value="TTHA0802/YceI-like_sf"/>
</dbReference>
<sequence length="183" mass="20424">MTDLDSSLSGVWNLDPSHSRVGFQARHAMVTKVRGAFNDVQGRIELDAQNISNTKVDFKVRVESIDTRNADRDNHLRTNDFFDAQTHPYITFVSTNVDQVDENSFIVSGDLTIRGVTKPVTVPLELTGIQKDQNGSLRAGFEGSRRIDRRDFGLEWNVALDQGGVLVSERISLEFELSAVKEG</sequence>
<keyword evidence="5" id="KW-1185">Reference proteome</keyword>
<feature type="domain" description="Lipid/polyisoprenoid-binding YceI-like" evidence="2">
    <location>
        <begin position="11"/>
        <end position="180"/>
    </location>
</feature>
<reference evidence="4 6" key="2">
    <citation type="submission" date="2020-08" db="EMBL/GenBank/DDBJ databases">
        <title>Sequencing the genomes of 1000 actinobacteria strains.</title>
        <authorList>
            <person name="Klenk H.-P."/>
        </authorList>
    </citation>
    <scope>NUCLEOTIDE SEQUENCE [LARGE SCALE GENOMIC DNA]</scope>
    <source>
        <strain evidence="4 6">DSM 105783</strain>
    </source>
</reference>
<dbReference type="Pfam" id="PF04264">
    <property type="entry name" value="YceI"/>
    <property type="match status" value="1"/>
</dbReference>
<comment type="similarity">
    <text evidence="1">Belongs to the UPF0312 family.</text>
</comment>
<dbReference type="EMBL" id="JACHDR010000001">
    <property type="protein sequence ID" value="MBB5513294.1"/>
    <property type="molecule type" value="Genomic_DNA"/>
</dbReference>
<organism evidence="3 5">
    <name type="scientific">Neomicrococcus aestuarii</name>
    <dbReference type="NCBI Taxonomy" id="556325"/>
    <lineage>
        <taxon>Bacteria</taxon>
        <taxon>Bacillati</taxon>
        <taxon>Actinomycetota</taxon>
        <taxon>Actinomycetes</taxon>
        <taxon>Micrococcales</taxon>
        <taxon>Micrococcaceae</taxon>
        <taxon>Neomicrococcus</taxon>
    </lineage>
</organism>
<protein>
    <submittedName>
        <fullName evidence="3 4">Polyisoprenoid-binding protein</fullName>
    </submittedName>
</protein>
<dbReference type="RefSeq" id="WP_071894832.1">
    <property type="nucleotide sequence ID" value="NZ_BAAARH010000002.1"/>
</dbReference>
<dbReference type="Proteomes" id="UP000183530">
    <property type="component" value="Chromosome"/>
</dbReference>
<dbReference type="EMBL" id="CP018135">
    <property type="protein sequence ID" value="APF41364.1"/>
    <property type="molecule type" value="Genomic_DNA"/>
</dbReference>
<name>A0A1L2ZPP9_9MICC</name>
<dbReference type="OrthoDB" id="9811006at2"/>
<dbReference type="SUPFAM" id="SSF101874">
    <property type="entry name" value="YceI-like"/>
    <property type="match status" value="1"/>
</dbReference>
<accession>A0A1L2ZPP9</accession>
<evidence type="ECO:0000313" key="3">
    <source>
        <dbReference type="EMBL" id="APF41364.1"/>
    </source>
</evidence>
<dbReference type="STRING" id="556325.BHE16_10585"/>
<evidence type="ECO:0000313" key="4">
    <source>
        <dbReference type="EMBL" id="MBB5513294.1"/>
    </source>
</evidence>
<reference evidence="3 5" key="1">
    <citation type="submission" date="2016-11" db="EMBL/GenBank/DDBJ databases">
        <title>Genome sequencing of Zhihengliuella aestuarii B18 antagonistic to Plasmodiophora brassicae.</title>
        <authorList>
            <person name="Luo Y."/>
        </authorList>
    </citation>
    <scope>NUCLEOTIDE SEQUENCE [LARGE SCALE GENOMIC DNA]</scope>
    <source>
        <strain evidence="3 5">B18</strain>
    </source>
</reference>
<dbReference type="KEGG" id="nae:BHE16_10585"/>
<dbReference type="InterPro" id="IPR007372">
    <property type="entry name" value="Lipid/polyisoprenoid-bd_YceI"/>
</dbReference>
<dbReference type="Gene3D" id="2.40.128.110">
    <property type="entry name" value="Lipid/polyisoprenoid-binding, YceI-like"/>
    <property type="match status" value="1"/>
</dbReference>
<dbReference type="Proteomes" id="UP000580797">
    <property type="component" value="Unassembled WGS sequence"/>
</dbReference>